<protein>
    <submittedName>
        <fullName evidence="1">Uncharacterized protein</fullName>
    </submittedName>
</protein>
<dbReference type="RefSeq" id="WP_313988584.1">
    <property type="nucleotide sequence ID" value="NZ_JASJOS010000022.1"/>
</dbReference>
<gene>
    <name evidence="1" type="ORF">QNI16_34745</name>
</gene>
<comment type="caution">
    <text evidence="1">The sequence shown here is derived from an EMBL/GenBank/DDBJ whole genome shotgun (WGS) entry which is preliminary data.</text>
</comment>
<dbReference type="Proteomes" id="UP001241110">
    <property type="component" value="Unassembled WGS sequence"/>
</dbReference>
<sequence>MIEFFDIGWLAIKSDSKEAVRQSLNLSEPFIQLDWNTGVSVVMGDIWDGVPFSRVYVSSPMRGWVLVVGDWISQTDKAALCQRLSETYEEVWAFSTQMRMDFWFYLYCKGGKIIRHFEKDGENIIDEGELLKKEKTLRKESLLDEEEDVNDPENWYGEDIVMGMAELFTIDPNELPEAMLKKQLGTLAVTDVGREKGISENPIEQWKES</sequence>
<proteinExistence type="predicted"/>
<reference evidence="1" key="1">
    <citation type="submission" date="2023-05" db="EMBL/GenBank/DDBJ databases">
        <authorList>
            <person name="Zhang X."/>
        </authorList>
    </citation>
    <scope>NUCLEOTIDE SEQUENCE</scope>
    <source>
        <strain evidence="1">YF14B1</strain>
    </source>
</reference>
<dbReference type="EMBL" id="JASJOS010000022">
    <property type="protein sequence ID" value="MDJ1485691.1"/>
    <property type="molecule type" value="Genomic_DNA"/>
</dbReference>
<name>A0AAE3QVC5_9BACT</name>
<evidence type="ECO:0000313" key="2">
    <source>
        <dbReference type="Proteomes" id="UP001241110"/>
    </source>
</evidence>
<accession>A0AAE3QVC5</accession>
<organism evidence="1 2">
    <name type="scientific">Xanthocytophaga flava</name>
    <dbReference type="NCBI Taxonomy" id="3048013"/>
    <lineage>
        <taxon>Bacteria</taxon>
        <taxon>Pseudomonadati</taxon>
        <taxon>Bacteroidota</taxon>
        <taxon>Cytophagia</taxon>
        <taxon>Cytophagales</taxon>
        <taxon>Rhodocytophagaceae</taxon>
        <taxon>Xanthocytophaga</taxon>
    </lineage>
</organism>
<dbReference type="AlphaFoldDB" id="A0AAE3QVC5"/>
<evidence type="ECO:0000313" key="1">
    <source>
        <dbReference type="EMBL" id="MDJ1485691.1"/>
    </source>
</evidence>